<sequence>MNKEGATEALVPIVSYSGGDLEEGLVTNMEGQEQGMPMVRGLCNGIISGVLETMGDLRIRSEGTKADGGMVQPLSQVMETQSVEDFPLKETVVAYVKNQGLNMPTMSMQRGGVAVKVSGIPPLLLHAGCEASLLLHMVWEQDLFAHVIEGHDALSHVRAGH</sequence>
<dbReference type="Proteomes" id="UP001141806">
    <property type="component" value="Unassembled WGS sequence"/>
</dbReference>
<accession>A0A9Q0QVM7</accession>
<organism evidence="1 2">
    <name type="scientific">Protea cynaroides</name>
    <dbReference type="NCBI Taxonomy" id="273540"/>
    <lineage>
        <taxon>Eukaryota</taxon>
        <taxon>Viridiplantae</taxon>
        <taxon>Streptophyta</taxon>
        <taxon>Embryophyta</taxon>
        <taxon>Tracheophyta</taxon>
        <taxon>Spermatophyta</taxon>
        <taxon>Magnoliopsida</taxon>
        <taxon>Proteales</taxon>
        <taxon>Proteaceae</taxon>
        <taxon>Protea</taxon>
    </lineage>
</organism>
<dbReference type="AlphaFoldDB" id="A0A9Q0QVM7"/>
<evidence type="ECO:0000313" key="1">
    <source>
        <dbReference type="EMBL" id="KAJ4973470.1"/>
    </source>
</evidence>
<name>A0A9Q0QVM7_9MAGN</name>
<reference evidence="1" key="1">
    <citation type="journal article" date="2023" name="Plant J.">
        <title>The genome of the king protea, Protea cynaroides.</title>
        <authorList>
            <person name="Chang J."/>
            <person name="Duong T.A."/>
            <person name="Schoeman C."/>
            <person name="Ma X."/>
            <person name="Roodt D."/>
            <person name="Barker N."/>
            <person name="Li Z."/>
            <person name="Van de Peer Y."/>
            <person name="Mizrachi E."/>
        </authorList>
    </citation>
    <scope>NUCLEOTIDE SEQUENCE</scope>
    <source>
        <tissue evidence="1">Young leaves</tissue>
    </source>
</reference>
<evidence type="ECO:0000313" key="2">
    <source>
        <dbReference type="Proteomes" id="UP001141806"/>
    </source>
</evidence>
<proteinExistence type="predicted"/>
<dbReference type="EMBL" id="JAMYWD010000004">
    <property type="protein sequence ID" value="KAJ4973470.1"/>
    <property type="molecule type" value="Genomic_DNA"/>
</dbReference>
<protein>
    <submittedName>
        <fullName evidence="1">Uncharacterized protein</fullName>
    </submittedName>
</protein>
<keyword evidence="2" id="KW-1185">Reference proteome</keyword>
<gene>
    <name evidence="1" type="ORF">NE237_006644</name>
</gene>
<comment type="caution">
    <text evidence="1">The sequence shown here is derived from an EMBL/GenBank/DDBJ whole genome shotgun (WGS) entry which is preliminary data.</text>
</comment>